<feature type="region of interest" description="Disordered" evidence="2">
    <location>
        <begin position="367"/>
        <end position="397"/>
    </location>
</feature>
<accession>Q23FG4</accession>
<dbReference type="EMBL" id="GG662706">
    <property type="protein sequence ID" value="EAR95189.2"/>
    <property type="molecule type" value="Genomic_DNA"/>
</dbReference>
<dbReference type="Proteomes" id="UP000009168">
    <property type="component" value="Unassembled WGS sequence"/>
</dbReference>
<feature type="region of interest" description="Disordered" evidence="2">
    <location>
        <begin position="294"/>
        <end position="337"/>
    </location>
</feature>
<feature type="compositionally biased region" description="Low complexity" evidence="2">
    <location>
        <begin position="241"/>
        <end position="256"/>
    </location>
</feature>
<dbReference type="AlphaFoldDB" id="Q23FG4"/>
<feature type="region of interest" description="Disordered" evidence="2">
    <location>
        <begin position="137"/>
        <end position="168"/>
    </location>
</feature>
<evidence type="ECO:0000313" key="3">
    <source>
        <dbReference type="EMBL" id="EAR95189.2"/>
    </source>
</evidence>
<feature type="region of interest" description="Disordered" evidence="2">
    <location>
        <begin position="236"/>
        <end position="256"/>
    </location>
</feature>
<evidence type="ECO:0000313" key="4">
    <source>
        <dbReference type="Proteomes" id="UP000009168"/>
    </source>
</evidence>
<sequence>MLCTEDSLQHQLETEDNVQINMDSNLLKESDVHFYSEVNDLEKEALDRLQKIRQRIIHEDENEQTQNTIESSHVNLRNQQDLDQNRQNIYENQHSQADQYSNQHDANNKINSKNHLNSIESSNNLKEQYYFKLPPKGSKSSLNIGSTIADSQHVRNKSKDQTRSSVKFEENIEKNTFENNTRNQQGVAAVAVKNQKPGSSPFSNQESASISKKKYDITEQYKSSQDNLDNLNQQKEQMKYSQKVSKSSISNSPISQIVNKNNQVTAQQLQNETQKEKTQNKVERQIEDRLRRYEVSPKKQEQQGASQITFSSQNKIQRNSNNSFSACNKADDTDQSVDVSQIEKLQQKVIERKRSIDQINVKLSEKLNSPQSAIQQSKSQTPQSDTIQQKNRTPFDPQYDEYYQTNTSPSNFNAMQQFPPQTNPCPFLTGQQNIPVQAPNQFFSSVSSQHRLSAMVTQLSPNNQQNQFQHNVYGKENQINQSTNSAGSFSKAVNEKQGSMNKKNIQMQSEHSTIKDRDETLNYQEDTIHDLSKKLEAASQQSKRQQEEIQQLRQKIQNNNQISTQRKSKDQQNPKGSSSLRVSTTSSVRGLMQKNTKRTFNEKIIVEGESDLDDMSSSRDIIDDAISMTEENLDLKNEIIRLKEKIEDKEIENKKQYQMLLEQRNLIKKQEKEIEDLKTKCKEFEIGYSNVQKDVELIEKQYFIKKLKENNNLENEMYQQYNDELVKENSEILHKAAKLLEKYKELEYEYKKLLSEKEEEQHWKSVVQKRDQEILNLNRELSYIRSNQLKELSEYKDVIDRLGTNLETHDVKEIIKKFIEVCSQNKKHLEFQKQFYDIISSCQDPSVRKSEPLGAKESWDLFKKIFQDYLELRKKDRLDITLGNLLIKSLKIKSREEIIPEFTKKIMENEAYCNIIHKVKYHLNINHDCSIQELSQSIDQLLSKKLYYK</sequence>
<dbReference type="GeneID" id="7830288"/>
<organism evidence="3 4">
    <name type="scientific">Tetrahymena thermophila (strain SB210)</name>
    <dbReference type="NCBI Taxonomy" id="312017"/>
    <lineage>
        <taxon>Eukaryota</taxon>
        <taxon>Sar</taxon>
        <taxon>Alveolata</taxon>
        <taxon>Ciliophora</taxon>
        <taxon>Intramacronucleata</taxon>
        <taxon>Oligohymenophorea</taxon>
        <taxon>Hymenostomatida</taxon>
        <taxon>Tetrahymenina</taxon>
        <taxon>Tetrahymenidae</taxon>
        <taxon>Tetrahymena</taxon>
    </lineage>
</organism>
<gene>
    <name evidence="3" type="ORF">TTHERM_00378530</name>
</gene>
<dbReference type="InParanoid" id="Q23FG4"/>
<reference evidence="4" key="1">
    <citation type="journal article" date="2006" name="PLoS Biol.">
        <title>Macronuclear genome sequence of the ciliate Tetrahymena thermophila, a model eukaryote.</title>
        <authorList>
            <person name="Eisen J.A."/>
            <person name="Coyne R.S."/>
            <person name="Wu M."/>
            <person name="Wu D."/>
            <person name="Thiagarajan M."/>
            <person name="Wortman J.R."/>
            <person name="Badger J.H."/>
            <person name="Ren Q."/>
            <person name="Amedeo P."/>
            <person name="Jones K.M."/>
            <person name="Tallon L.J."/>
            <person name="Delcher A.L."/>
            <person name="Salzberg S.L."/>
            <person name="Silva J.C."/>
            <person name="Haas B.J."/>
            <person name="Majoros W.H."/>
            <person name="Farzad M."/>
            <person name="Carlton J.M."/>
            <person name="Smith R.K. Jr."/>
            <person name="Garg J."/>
            <person name="Pearlman R.E."/>
            <person name="Karrer K.M."/>
            <person name="Sun L."/>
            <person name="Manning G."/>
            <person name="Elde N.C."/>
            <person name="Turkewitz A.P."/>
            <person name="Asai D.J."/>
            <person name="Wilkes D.E."/>
            <person name="Wang Y."/>
            <person name="Cai H."/>
            <person name="Collins K."/>
            <person name="Stewart B.A."/>
            <person name="Lee S.R."/>
            <person name="Wilamowska K."/>
            <person name="Weinberg Z."/>
            <person name="Ruzzo W.L."/>
            <person name="Wloga D."/>
            <person name="Gaertig J."/>
            <person name="Frankel J."/>
            <person name="Tsao C.-C."/>
            <person name="Gorovsky M.A."/>
            <person name="Keeling P.J."/>
            <person name="Waller R.F."/>
            <person name="Patron N.J."/>
            <person name="Cherry J.M."/>
            <person name="Stover N.A."/>
            <person name="Krieger C.J."/>
            <person name="del Toro C."/>
            <person name="Ryder H.F."/>
            <person name="Williamson S.C."/>
            <person name="Barbeau R.A."/>
            <person name="Hamilton E.P."/>
            <person name="Orias E."/>
        </authorList>
    </citation>
    <scope>NUCLEOTIDE SEQUENCE [LARGE SCALE GENOMIC DNA]</scope>
    <source>
        <strain evidence="4">SB210</strain>
    </source>
</reference>
<feature type="coiled-coil region" evidence="1">
    <location>
        <begin position="625"/>
        <end position="760"/>
    </location>
</feature>
<keyword evidence="1" id="KW-0175">Coiled coil</keyword>
<dbReference type="RefSeq" id="XP_001015434.2">
    <property type="nucleotide sequence ID" value="XM_001015434.2"/>
</dbReference>
<protein>
    <submittedName>
        <fullName evidence="3">Uncharacterized protein</fullName>
    </submittedName>
</protein>
<evidence type="ECO:0000256" key="1">
    <source>
        <dbReference type="SAM" id="Coils"/>
    </source>
</evidence>
<proteinExistence type="predicted"/>
<dbReference type="KEGG" id="tet:TTHERM_00378530"/>
<feature type="compositionally biased region" description="Basic and acidic residues" evidence="2">
    <location>
        <begin position="157"/>
        <end position="168"/>
    </location>
</feature>
<dbReference type="HOGENOM" id="CLU_308282_0_0_1"/>
<feature type="compositionally biased region" description="Low complexity" evidence="2">
    <location>
        <begin position="576"/>
        <end position="590"/>
    </location>
</feature>
<feature type="compositionally biased region" description="Polar residues" evidence="2">
    <location>
        <begin position="367"/>
        <end position="392"/>
    </location>
</feature>
<feature type="compositionally biased region" description="Polar residues" evidence="2">
    <location>
        <begin position="302"/>
        <end position="326"/>
    </location>
</feature>
<feature type="region of interest" description="Disordered" evidence="2">
    <location>
        <begin position="96"/>
        <end position="116"/>
    </location>
</feature>
<evidence type="ECO:0000256" key="2">
    <source>
        <dbReference type="SAM" id="MobiDB-lite"/>
    </source>
</evidence>
<feature type="compositionally biased region" description="Polar residues" evidence="2">
    <location>
        <begin position="496"/>
        <end position="511"/>
    </location>
</feature>
<feature type="compositionally biased region" description="Polar residues" evidence="2">
    <location>
        <begin position="138"/>
        <end position="150"/>
    </location>
</feature>
<keyword evidence="4" id="KW-1185">Reference proteome</keyword>
<feature type="region of interest" description="Disordered" evidence="2">
    <location>
        <begin position="480"/>
        <end position="520"/>
    </location>
</feature>
<name>Q23FG4_TETTS</name>
<feature type="region of interest" description="Disordered" evidence="2">
    <location>
        <begin position="558"/>
        <end position="594"/>
    </location>
</feature>